<dbReference type="EMBL" id="ADGI01000066">
    <property type="protein sequence ID" value="EGV28903.1"/>
    <property type="molecule type" value="Genomic_DNA"/>
</dbReference>
<organism evidence="1 2">
    <name type="scientific">Segatella oulorum F0390</name>
    <dbReference type="NCBI Taxonomy" id="702438"/>
    <lineage>
        <taxon>Bacteria</taxon>
        <taxon>Pseudomonadati</taxon>
        <taxon>Bacteroidota</taxon>
        <taxon>Bacteroidia</taxon>
        <taxon>Bacteroidales</taxon>
        <taxon>Prevotellaceae</taxon>
        <taxon>Segatella</taxon>
    </lineage>
</organism>
<dbReference type="Proteomes" id="UP000005141">
    <property type="component" value="Unassembled WGS sequence"/>
</dbReference>
<gene>
    <name evidence="1" type="ORF">HMPREF9431_02340</name>
</gene>
<evidence type="ECO:0000313" key="1">
    <source>
        <dbReference type="EMBL" id="EGV28903.1"/>
    </source>
</evidence>
<evidence type="ECO:0000313" key="2">
    <source>
        <dbReference type="Proteomes" id="UP000005141"/>
    </source>
</evidence>
<reference evidence="1 2" key="1">
    <citation type="submission" date="2011-07" db="EMBL/GenBank/DDBJ databases">
        <title>The Genome Sequence of Prevotella oulorum F0390.</title>
        <authorList>
            <consortium name="The Broad Institute Genome Sequencing Platform"/>
            <consortium name="The Broad Institute Genome Sequencing Center for Infectious Disease"/>
            <person name="Earl A."/>
            <person name="Ward D."/>
            <person name="Feldgarden M."/>
            <person name="Gevers D."/>
            <person name="Izard J."/>
            <person name="Ganesan A."/>
            <person name="Baranova O.V."/>
            <person name="Blanton J.M."/>
            <person name="Tanner A.C."/>
            <person name="Dewhirst F.E."/>
            <person name="Young S.K."/>
            <person name="Zeng Q."/>
            <person name="Gargeya S."/>
            <person name="Fitzgerald M."/>
            <person name="Haas B."/>
            <person name="Abouelleil A."/>
            <person name="Alvarado L."/>
            <person name="Arachchi H.M."/>
            <person name="Berlin A."/>
            <person name="Brown A."/>
            <person name="Chapman S.B."/>
            <person name="Chen Z."/>
            <person name="Dunbar C."/>
            <person name="Freedman E."/>
            <person name="Gearin G."/>
            <person name="Gellesch M."/>
            <person name="Goldberg J."/>
            <person name="Griggs A."/>
            <person name="Gujja S."/>
            <person name="Heiman D."/>
            <person name="Howarth C."/>
            <person name="Larson L."/>
            <person name="Lui A."/>
            <person name="MacDonald P.J.P."/>
            <person name="Mehta T."/>
            <person name="Montmayeur A."/>
            <person name="Murphy C."/>
            <person name="Neiman D."/>
            <person name="Pearson M."/>
            <person name="Priest M."/>
            <person name="Roberts A."/>
            <person name="Saif S."/>
            <person name="Shea T."/>
            <person name="Shenoy N."/>
            <person name="Sisk P."/>
            <person name="Stolte C."/>
            <person name="Sykes S."/>
            <person name="Wortman J."/>
            <person name="Nusbaum C."/>
            <person name="Birren B."/>
        </authorList>
    </citation>
    <scope>NUCLEOTIDE SEQUENCE [LARGE SCALE GENOMIC DNA]</scope>
    <source>
        <strain evidence="1 2">F0390</strain>
    </source>
</reference>
<protein>
    <submittedName>
        <fullName evidence="1">Uncharacterized protein</fullName>
    </submittedName>
</protein>
<dbReference type="AlphaFoldDB" id="G1WEQ3"/>
<keyword evidence="2" id="KW-1185">Reference proteome</keyword>
<accession>G1WEQ3</accession>
<name>G1WEQ3_9BACT</name>
<dbReference type="HOGENOM" id="CLU_3294447_0_0_10"/>
<sequence length="40" mass="4459">MKSIRICLIERHCAAIQLPCDDNIATQLHSYFLGVISTSP</sequence>
<proteinExistence type="predicted"/>
<comment type="caution">
    <text evidence="1">The sequence shown here is derived from an EMBL/GenBank/DDBJ whole genome shotgun (WGS) entry which is preliminary data.</text>
</comment>